<protein>
    <recommendedName>
        <fullName evidence="3">BZIP domain-containing protein</fullName>
    </recommendedName>
</protein>
<feature type="coiled-coil region" evidence="1">
    <location>
        <begin position="96"/>
        <end position="137"/>
    </location>
</feature>
<feature type="compositionally biased region" description="Pro residues" evidence="2">
    <location>
        <begin position="15"/>
        <end position="26"/>
    </location>
</feature>
<evidence type="ECO:0000259" key="3">
    <source>
        <dbReference type="PROSITE" id="PS00036"/>
    </source>
</evidence>
<comment type="caution">
    <text evidence="4">The sequence shown here is derived from an EMBL/GenBank/DDBJ whole genome shotgun (WGS) entry which is preliminary data.</text>
</comment>
<dbReference type="EMBL" id="JALJOT010000012">
    <property type="protein sequence ID" value="KAK9904838.1"/>
    <property type="molecule type" value="Genomic_DNA"/>
</dbReference>
<dbReference type="InterPro" id="IPR004827">
    <property type="entry name" value="bZIP"/>
</dbReference>
<name>A0ABR2YGE5_9CHLO</name>
<evidence type="ECO:0000313" key="4">
    <source>
        <dbReference type="EMBL" id="KAK9904838.1"/>
    </source>
</evidence>
<dbReference type="Gene3D" id="1.20.5.170">
    <property type="match status" value="1"/>
</dbReference>
<keyword evidence="1" id="KW-0175">Coiled coil</keyword>
<accession>A0ABR2YGE5</accession>
<dbReference type="PROSITE" id="PS00036">
    <property type="entry name" value="BZIP_BASIC"/>
    <property type="match status" value="1"/>
</dbReference>
<sequence>MVSSAASSMWNQQFPQPPSTMWPAVPPIDTATNGNLSSPMGGMEPAGHHLTPAESGGSSEGGRDARLEDRNEHKSSSVPKADAWKEKNRLAQRAFRQRQKEKQKASERHIEELSERVQSLELEKRQLQMALERASTATKAAAAQEGELKAADSALALALKLGEATVQLQLTVGDVKAMTLERMVHIWKTLVHKVGQYLPEAERAPGGLKFHCLEDMAFEARLLLWAMVEHNMRTLSDFIKCNMEDLASPRVADQQFWIDMLRRLQLTPNQQAALVAARRAMLANIGALLAEREELGAKIRSIEDVEDTKDGVKMHFQELSDLCEKVRANVDAIHVCKCYYMSHAYREILAPVQCARFMYYSYPFGMDMLSLMTCAAKEAGEPSTHALLRAVQPQPADGSRHTLASIDWSQAKKLAFQ</sequence>
<reference evidence="4 5" key="1">
    <citation type="journal article" date="2024" name="Nat. Commun.">
        <title>Phylogenomics reveals the evolutionary origins of lichenization in chlorophyte algae.</title>
        <authorList>
            <person name="Puginier C."/>
            <person name="Libourel C."/>
            <person name="Otte J."/>
            <person name="Skaloud P."/>
            <person name="Haon M."/>
            <person name="Grisel S."/>
            <person name="Petersen M."/>
            <person name="Berrin J.G."/>
            <person name="Delaux P.M."/>
            <person name="Dal Grande F."/>
            <person name="Keller J."/>
        </authorList>
    </citation>
    <scope>NUCLEOTIDE SEQUENCE [LARGE SCALE GENOMIC DNA]</scope>
    <source>
        <strain evidence="4 5">SAG 216-7</strain>
    </source>
</reference>
<evidence type="ECO:0000256" key="2">
    <source>
        <dbReference type="SAM" id="MobiDB-lite"/>
    </source>
</evidence>
<feature type="compositionally biased region" description="Polar residues" evidence="2">
    <location>
        <begin position="1"/>
        <end position="14"/>
    </location>
</feature>
<keyword evidence="5" id="KW-1185">Reference proteome</keyword>
<dbReference type="Proteomes" id="UP001491310">
    <property type="component" value="Unassembled WGS sequence"/>
</dbReference>
<organism evidence="4 5">
    <name type="scientific">Coccomyxa subellipsoidea</name>
    <dbReference type="NCBI Taxonomy" id="248742"/>
    <lineage>
        <taxon>Eukaryota</taxon>
        <taxon>Viridiplantae</taxon>
        <taxon>Chlorophyta</taxon>
        <taxon>core chlorophytes</taxon>
        <taxon>Trebouxiophyceae</taxon>
        <taxon>Trebouxiophyceae incertae sedis</taxon>
        <taxon>Coccomyxaceae</taxon>
        <taxon>Coccomyxa</taxon>
    </lineage>
</organism>
<gene>
    <name evidence="4" type="ORF">WJX75_003574</name>
</gene>
<proteinExistence type="predicted"/>
<feature type="domain" description="BZIP" evidence="3">
    <location>
        <begin position="85"/>
        <end position="98"/>
    </location>
</feature>
<dbReference type="CDD" id="cd14688">
    <property type="entry name" value="bZIP_YAP"/>
    <property type="match status" value="1"/>
</dbReference>
<feature type="region of interest" description="Disordered" evidence="2">
    <location>
        <begin position="1"/>
        <end position="86"/>
    </location>
</feature>
<evidence type="ECO:0000313" key="5">
    <source>
        <dbReference type="Proteomes" id="UP001491310"/>
    </source>
</evidence>
<evidence type="ECO:0000256" key="1">
    <source>
        <dbReference type="SAM" id="Coils"/>
    </source>
</evidence>
<feature type="compositionally biased region" description="Basic and acidic residues" evidence="2">
    <location>
        <begin position="61"/>
        <end position="75"/>
    </location>
</feature>